<reference evidence="2 3" key="1">
    <citation type="journal article" date="2018" name="Science">
        <title>The opium poppy genome and morphinan production.</title>
        <authorList>
            <person name="Guo L."/>
            <person name="Winzer T."/>
            <person name="Yang X."/>
            <person name="Li Y."/>
            <person name="Ning Z."/>
            <person name="He Z."/>
            <person name="Teodor R."/>
            <person name="Lu Y."/>
            <person name="Bowser T.A."/>
            <person name="Graham I.A."/>
            <person name="Ye K."/>
        </authorList>
    </citation>
    <scope>NUCLEOTIDE SEQUENCE [LARGE SCALE GENOMIC DNA]</scope>
    <source>
        <strain evidence="3">cv. HN1</strain>
        <tissue evidence="2">Leaves</tissue>
    </source>
</reference>
<feature type="region of interest" description="Disordered" evidence="1">
    <location>
        <begin position="50"/>
        <end position="90"/>
    </location>
</feature>
<dbReference type="AlphaFoldDB" id="A0A4Y7JQU6"/>
<gene>
    <name evidence="2" type="ORF">C5167_024186</name>
</gene>
<evidence type="ECO:0000256" key="1">
    <source>
        <dbReference type="SAM" id="MobiDB-lite"/>
    </source>
</evidence>
<dbReference type="Gramene" id="RZC62430">
    <property type="protein sequence ID" value="RZC62430"/>
    <property type="gene ID" value="C5167_024186"/>
</dbReference>
<sequence>MKLLKKKRNLSIRIVCTEDERKEYVHRYIQEEMLKVNQARLANGLDRVTSQRLLEEDQSKTTDSSDKNTGTVHVLKPGRKSAGISKKSKS</sequence>
<organism evidence="2 3">
    <name type="scientific">Papaver somniferum</name>
    <name type="common">Opium poppy</name>
    <dbReference type="NCBI Taxonomy" id="3469"/>
    <lineage>
        <taxon>Eukaryota</taxon>
        <taxon>Viridiplantae</taxon>
        <taxon>Streptophyta</taxon>
        <taxon>Embryophyta</taxon>
        <taxon>Tracheophyta</taxon>
        <taxon>Spermatophyta</taxon>
        <taxon>Magnoliopsida</taxon>
        <taxon>Ranunculales</taxon>
        <taxon>Papaveraceae</taxon>
        <taxon>Papaveroideae</taxon>
        <taxon>Papaver</taxon>
    </lineage>
</organism>
<proteinExistence type="predicted"/>
<keyword evidence="3" id="KW-1185">Reference proteome</keyword>
<evidence type="ECO:0000313" key="2">
    <source>
        <dbReference type="EMBL" id="RZC62430.1"/>
    </source>
</evidence>
<dbReference type="EMBL" id="CM010719">
    <property type="protein sequence ID" value="RZC62430.1"/>
    <property type="molecule type" value="Genomic_DNA"/>
</dbReference>
<evidence type="ECO:0000313" key="3">
    <source>
        <dbReference type="Proteomes" id="UP000316621"/>
    </source>
</evidence>
<accession>A0A4Y7JQU6</accession>
<name>A0A4Y7JQU6_PAPSO</name>
<dbReference type="Proteomes" id="UP000316621">
    <property type="component" value="Chromosome 5"/>
</dbReference>
<protein>
    <submittedName>
        <fullName evidence="2">Uncharacterized protein</fullName>
    </submittedName>
</protein>
<feature type="compositionally biased region" description="Basic and acidic residues" evidence="1">
    <location>
        <begin position="53"/>
        <end position="66"/>
    </location>
</feature>